<dbReference type="SFLD" id="SFLDG01140">
    <property type="entry name" value="C2.B:_Phosphomannomutase_and_P"/>
    <property type="match status" value="1"/>
</dbReference>
<dbReference type="GO" id="GO:0005829">
    <property type="term" value="C:cytosol"/>
    <property type="evidence" value="ECO:0007669"/>
    <property type="project" value="TreeGrafter"/>
</dbReference>
<organism evidence="4 5">
    <name type="scientific">Macrococcus lamae</name>
    <dbReference type="NCBI Taxonomy" id="198484"/>
    <lineage>
        <taxon>Bacteria</taxon>
        <taxon>Bacillati</taxon>
        <taxon>Bacillota</taxon>
        <taxon>Bacilli</taxon>
        <taxon>Bacillales</taxon>
        <taxon>Staphylococcaceae</taxon>
        <taxon>Macrococcus</taxon>
    </lineage>
</organism>
<dbReference type="Proteomes" id="UP000294802">
    <property type="component" value="Unassembled WGS sequence"/>
</dbReference>
<dbReference type="NCBIfam" id="TIGR01484">
    <property type="entry name" value="HAD-SF-IIB"/>
    <property type="match status" value="1"/>
</dbReference>
<dbReference type="SFLD" id="SFLDG01141">
    <property type="entry name" value="C2.B.1:_Sucrose_Phosphatase_Li"/>
    <property type="match status" value="1"/>
</dbReference>
<dbReference type="Pfam" id="PF05116">
    <property type="entry name" value="S6PP"/>
    <property type="match status" value="1"/>
</dbReference>
<dbReference type="InterPro" id="IPR006379">
    <property type="entry name" value="HAD-SF_hydro_IIB"/>
</dbReference>
<dbReference type="GO" id="GO:0016791">
    <property type="term" value="F:phosphatase activity"/>
    <property type="evidence" value="ECO:0007669"/>
    <property type="project" value="UniProtKB-ARBA"/>
</dbReference>
<name>A0A4R6BWW7_9STAP</name>
<dbReference type="SUPFAM" id="SSF56784">
    <property type="entry name" value="HAD-like"/>
    <property type="match status" value="1"/>
</dbReference>
<proteinExistence type="inferred from homology"/>
<protein>
    <submittedName>
        <fullName evidence="4">HAD-IIB family hydrolase</fullName>
    </submittedName>
</protein>
<dbReference type="PANTHER" id="PTHR10000:SF57">
    <property type="entry name" value="KANOSAMINE-6-PHOSPHATE PHOSPHATASE"/>
    <property type="match status" value="1"/>
</dbReference>
<accession>A0A4R6BWW7</accession>
<dbReference type="OrthoDB" id="9781413at2"/>
<evidence type="ECO:0000256" key="2">
    <source>
        <dbReference type="ARBA" id="ARBA00022801"/>
    </source>
</evidence>
<keyword evidence="2 4" id="KW-0378">Hydrolase</keyword>
<dbReference type="EMBL" id="SCWB01000002">
    <property type="protein sequence ID" value="TDM12839.1"/>
    <property type="molecule type" value="Genomic_DNA"/>
</dbReference>
<keyword evidence="5" id="KW-1185">Reference proteome</keyword>
<dbReference type="SFLD" id="SFLDS00003">
    <property type="entry name" value="Haloacid_Dehalogenase"/>
    <property type="match status" value="1"/>
</dbReference>
<dbReference type="AlphaFoldDB" id="A0A4R6BWW7"/>
<comment type="caution">
    <text evidence="4">The sequence shown here is derived from an EMBL/GenBank/DDBJ whole genome shotgun (WGS) entry which is preliminary data.</text>
</comment>
<dbReference type="InterPro" id="IPR036412">
    <property type="entry name" value="HAD-like_sf"/>
</dbReference>
<evidence type="ECO:0000313" key="5">
    <source>
        <dbReference type="Proteomes" id="UP000294802"/>
    </source>
</evidence>
<dbReference type="Gene3D" id="3.40.50.1000">
    <property type="entry name" value="HAD superfamily/HAD-like"/>
    <property type="match status" value="1"/>
</dbReference>
<sequence length="280" mass="31831">MLISNEGGRLMKPMYFPENINWLVCSDFDETFFAHDLSNAEDVKELDDYIALHAKDSNILFGIVSASTIEMIKHCLDIGHFNYYPHFISSNSGTELRYYIDGKEIYDKDYEQELLKRGFSKTTILDVETQLKSEGIPLKIQEPFINAPFSRNYYYKESIPEVDAANFERIRQLASENHLVVNISKCNPLIGDPADHYDVDFFPDSAGKGAIVKYLIRKFKVPAAQTIAFGDSGNDIKMLNAVKHGYLVSNATPEAKKLYPHVAEHTYSKGILTMLTHIIK</sequence>
<evidence type="ECO:0000256" key="1">
    <source>
        <dbReference type="ARBA" id="ARBA00007958"/>
    </source>
</evidence>
<gene>
    <name evidence="4" type="ORF">ERX29_02220</name>
</gene>
<evidence type="ECO:0000313" key="4">
    <source>
        <dbReference type="EMBL" id="TDM12839.1"/>
    </source>
</evidence>
<dbReference type="InterPro" id="IPR006380">
    <property type="entry name" value="SPP-like_dom"/>
</dbReference>
<reference evidence="4 5" key="1">
    <citation type="submission" date="2019-01" db="EMBL/GenBank/DDBJ databases">
        <title>Draft genome sequences of the type strains of six Macrococcus species.</title>
        <authorList>
            <person name="Mazhar S."/>
            <person name="Altermann E."/>
            <person name="Hill C."/>
            <person name="Mcauliffe O."/>
        </authorList>
    </citation>
    <scope>NUCLEOTIDE SEQUENCE [LARGE SCALE GENOMIC DNA]</scope>
    <source>
        <strain evidence="4 5">CCM4815</strain>
    </source>
</reference>
<dbReference type="PANTHER" id="PTHR10000">
    <property type="entry name" value="PHOSPHOSERINE PHOSPHATASE"/>
    <property type="match status" value="1"/>
</dbReference>
<dbReference type="InterPro" id="IPR023214">
    <property type="entry name" value="HAD_sf"/>
</dbReference>
<dbReference type="Gene3D" id="3.30.70.1410">
    <property type="entry name" value="yhjk (haloacid dehalogenase-like hydrolase protein) domain"/>
    <property type="match status" value="1"/>
</dbReference>
<comment type="similarity">
    <text evidence="1">Belongs to the HAD-like hydrolase superfamily.</text>
</comment>
<dbReference type="GO" id="GO:0000287">
    <property type="term" value="F:magnesium ion binding"/>
    <property type="evidence" value="ECO:0007669"/>
    <property type="project" value="TreeGrafter"/>
</dbReference>
<feature type="domain" description="Sucrose phosphatase-like" evidence="3">
    <location>
        <begin position="23"/>
        <end position="277"/>
    </location>
</feature>
<evidence type="ECO:0000259" key="3">
    <source>
        <dbReference type="Pfam" id="PF05116"/>
    </source>
</evidence>